<comment type="caution">
    <text evidence="1">The sequence shown here is derived from an EMBL/GenBank/DDBJ whole genome shotgun (WGS) entry which is preliminary data.</text>
</comment>
<evidence type="ECO:0000313" key="2">
    <source>
        <dbReference type="EMBL" id="CAL1173752.1"/>
    </source>
</evidence>
<dbReference type="EMBL" id="CAMXCT020006806">
    <property type="protein sequence ID" value="CAL1173752.1"/>
    <property type="molecule type" value="Genomic_DNA"/>
</dbReference>
<dbReference type="EMBL" id="CAMXCT010006806">
    <property type="protein sequence ID" value="CAI4020377.1"/>
    <property type="molecule type" value="Genomic_DNA"/>
</dbReference>
<evidence type="ECO:0000313" key="3">
    <source>
        <dbReference type="Proteomes" id="UP001152797"/>
    </source>
</evidence>
<organism evidence="1">
    <name type="scientific">Cladocopium goreaui</name>
    <dbReference type="NCBI Taxonomy" id="2562237"/>
    <lineage>
        <taxon>Eukaryota</taxon>
        <taxon>Sar</taxon>
        <taxon>Alveolata</taxon>
        <taxon>Dinophyceae</taxon>
        <taxon>Suessiales</taxon>
        <taxon>Symbiodiniaceae</taxon>
        <taxon>Cladocopium</taxon>
    </lineage>
</organism>
<accession>A0A9P1M502</accession>
<feature type="non-terminal residue" evidence="1">
    <location>
        <position position="1"/>
    </location>
</feature>
<gene>
    <name evidence="1" type="ORF">C1SCF055_LOCUS44796</name>
</gene>
<reference evidence="1" key="1">
    <citation type="submission" date="2022-10" db="EMBL/GenBank/DDBJ databases">
        <authorList>
            <person name="Chen Y."/>
            <person name="Dougan E. K."/>
            <person name="Chan C."/>
            <person name="Rhodes N."/>
            <person name="Thang M."/>
        </authorList>
    </citation>
    <scope>NUCLEOTIDE SEQUENCE</scope>
</reference>
<sequence>CGLQQPDEKACGFCGQAFKVDRQRVCANRALCSLQYGDQLSQRLREEHWGWKNQLMEELRSVAVGEDEGGLHGYTLEFLESQITTLEDELVELDRSEN</sequence>
<name>A0A9P1M502_9DINO</name>
<dbReference type="AlphaFoldDB" id="A0A9P1M502"/>
<proteinExistence type="predicted"/>
<dbReference type="EMBL" id="CAMXCT030006806">
    <property type="protein sequence ID" value="CAL4807689.1"/>
    <property type="molecule type" value="Genomic_DNA"/>
</dbReference>
<evidence type="ECO:0000313" key="1">
    <source>
        <dbReference type="EMBL" id="CAI4020377.1"/>
    </source>
</evidence>
<keyword evidence="3" id="KW-1185">Reference proteome</keyword>
<protein>
    <submittedName>
        <fullName evidence="1">Uncharacterized protein</fullName>
    </submittedName>
</protein>
<feature type="non-terminal residue" evidence="1">
    <location>
        <position position="98"/>
    </location>
</feature>
<dbReference type="Proteomes" id="UP001152797">
    <property type="component" value="Unassembled WGS sequence"/>
</dbReference>
<reference evidence="2" key="2">
    <citation type="submission" date="2024-04" db="EMBL/GenBank/DDBJ databases">
        <authorList>
            <person name="Chen Y."/>
            <person name="Shah S."/>
            <person name="Dougan E. K."/>
            <person name="Thang M."/>
            <person name="Chan C."/>
        </authorList>
    </citation>
    <scope>NUCLEOTIDE SEQUENCE [LARGE SCALE GENOMIC DNA]</scope>
</reference>